<dbReference type="InterPro" id="IPR011009">
    <property type="entry name" value="Kinase-like_dom_sf"/>
</dbReference>
<proteinExistence type="predicted"/>
<evidence type="ECO:0000313" key="23">
    <source>
        <dbReference type="EMBL" id="KAF5787194.1"/>
    </source>
</evidence>
<dbReference type="GO" id="GO:0006955">
    <property type="term" value="P:immune response"/>
    <property type="evidence" value="ECO:0000318"/>
    <property type="project" value="GO_Central"/>
</dbReference>
<accession>A0A251TM49</accession>
<dbReference type="SUPFAM" id="SSF56112">
    <property type="entry name" value="Protein kinase-like (PK-like)"/>
    <property type="match status" value="1"/>
</dbReference>
<name>A0A251TM49_HELAN</name>
<dbReference type="InterPro" id="IPR038408">
    <property type="entry name" value="GNK2_sf"/>
</dbReference>
<dbReference type="GO" id="GO:0007165">
    <property type="term" value="P:signal transduction"/>
    <property type="evidence" value="ECO:0000318"/>
    <property type="project" value="GO_Central"/>
</dbReference>
<evidence type="ECO:0000256" key="20">
    <source>
        <dbReference type="SAM" id="SignalP"/>
    </source>
</evidence>
<dbReference type="FunFam" id="3.30.430.20:FF:000002">
    <property type="entry name" value="Cysteine-rich receptor-like protein kinase 10"/>
    <property type="match status" value="1"/>
</dbReference>
<dbReference type="InterPro" id="IPR002902">
    <property type="entry name" value="GNK2"/>
</dbReference>
<organism evidence="24 25">
    <name type="scientific">Helianthus annuus</name>
    <name type="common">Common sunflower</name>
    <dbReference type="NCBI Taxonomy" id="4232"/>
    <lineage>
        <taxon>Eukaryota</taxon>
        <taxon>Viridiplantae</taxon>
        <taxon>Streptophyta</taxon>
        <taxon>Embryophyta</taxon>
        <taxon>Tracheophyta</taxon>
        <taxon>Spermatophyta</taxon>
        <taxon>Magnoliopsida</taxon>
        <taxon>eudicotyledons</taxon>
        <taxon>Gunneridae</taxon>
        <taxon>Pentapetalae</taxon>
        <taxon>asterids</taxon>
        <taxon>campanulids</taxon>
        <taxon>Asterales</taxon>
        <taxon>Asteraceae</taxon>
        <taxon>Asteroideae</taxon>
        <taxon>Heliantheae alliance</taxon>
        <taxon>Heliantheae</taxon>
        <taxon>Helianthus</taxon>
    </lineage>
</organism>
<evidence type="ECO:0000259" key="21">
    <source>
        <dbReference type="PROSITE" id="PS50011"/>
    </source>
</evidence>
<gene>
    <name evidence="24" type="primary">CRK25</name>
    <name evidence="24" type="ORF">HannXRQ_Chr10g0304651</name>
    <name evidence="23" type="ORF">HanXRQr2_Chr10g0450031</name>
</gene>
<evidence type="ECO:0000256" key="18">
    <source>
        <dbReference type="SAM" id="MobiDB-lite"/>
    </source>
</evidence>
<dbReference type="Pfam" id="PF07714">
    <property type="entry name" value="PK_Tyr_Ser-Thr"/>
    <property type="match status" value="1"/>
</dbReference>
<dbReference type="Pfam" id="PF01657">
    <property type="entry name" value="Stress-antifung"/>
    <property type="match status" value="2"/>
</dbReference>
<dbReference type="PANTHER" id="PTHR27002:SF1073">
    <property type="entry name" value="CYSTEINE-RICH RECEPTOR-LIKE PROTEIN KINASE 29"/>
    <property type="match status" value="1"/>
</dbReference>
<evidence type="ECO:0000313" key="24">
    <source>
        <dbReference type="EMBL" id="OTG11974.1"/>
    </source>
</evidence>
<keyword evidence="12 19" id="KW-0472">Membrane</keyword>
<dbReference type="FunFam" id="3.30.430.20:FF:000003">
    <property type="entry name" value="Cysteine-rich RLK (RECEPTOR-like protein kinase) 10"/>
    <property type="match status" value="1"/>
</dbReference>
<dbReference type="Gene3D" id="3.30.430.20">
    <property type="entry name" value="Gnk2 domain, C-X8-C-X2-C motif"/>
    <property type="match status" value="2"/>
</dbReference>
<evidence type="ECO:0000256" key="6">
    <source>
        <dbReference type="ARBA" id="ARBA00022729"/>
    </source>
</evidence>
<keyword evidence="4 23" id="KW-0808">Transferase</keyword>
<keyword evidence="5 19" id="KW-0812">Transmembrane</keyword>
<dbReference type="InterPro" id="IPR000719">
    <property type="entry name" value="Prot_kinase_dom"/>
</dbReference>
<dbReference type="PROSITE" id="PS00108">
    <property type="entry name" value="PROTEIN_KINASE_ST"/>
    <property type="match status" value="1"/>
</dbReference>
<dbReference type="FunFam" id="3.30.200.20:FF:000142">
    <property type="entry name" value="Cysteine-rich receptor-like protein kinase 10"/>
    <property type="match status" value="1"/>
</dbReference>
<dbReference type="InterPro" id="IPR017441">
    <property type="entry name" value="Protein_kinase_ATP_BS"/>
</dbReference>
<keyword evidence="14" id="KW-0325">Glycoprotein</keyword>
<evidence type="ECO:0000256" key="3">
    <source>
        <dbReference type="ARBA" id="ARBA00022553"/>
    </source>
</evidence>
<evidence type="ECO:0000256" key="10">
    <source>
        <dbReference type="ARBA" id="ARBA00022840"/>
    </source>
</evidence>
<protein>
    <submittedName>
        <fullName evidence="24">Putative cysteine-rich RLK (RECEPTOR-like protein kinase) 25</fullName>
    </submittedName>
</protein>
<dbReference type="CDD" id="cd23509">
    <property type="entry name" value="Gnk2-like"/>
    <property type="match status" value="2"/>
</dbReference>
<comment type="catalytic activity">
    <reaction evidence="15">
        <text>L-seryl-[protein] + ATP = O-phospho-L-seryl-[protein] + ADP + H(+)</text>
        <dbReference type="Rhea" id="RHEA:17989"/>
        <dbReference type="Rhea" id="RHEA-COMP:9863"/>
        <dbReference type="Rhea" id="RHEA-COMP:11604"/>
        <dbReference type="ChEBI" id="CHEBI:15378"/>
        <dbReference type="ChEBI" id="CHEBI:29999"/>
        <dbReference type="ChEBI" id="CHEBI:30616"/>
        <dbReference type="ChEBI" id="CHEBI:83421"/>
        <dbReference type="ChEBI" id="CHEBI:456216"/>
    </reaction>
</comment>
<keyword evidence="3" id="KW-0597">Phosphoprotein</keyword>
<dbReference type="GO" id="GO:0005886">
    <property type="term" value="C:plasma membrane"/>
    <property type="evidence" value="ECO:0000318"/>
    <property type="project" value="GO_Central"/>
</dbReference>
<dbReference type="GO" id="GO:0005524">
    <property type="term" value="F:ATP binding"/>
    <property type="evidence" value="ECO:0007669"/>
    <property type="project" value="UniProtKB-UniRule"/>
</dbReference>
<dbReference type="PROSITE" id="PS51473">
    <property type="entry name" value="GNK2"/>
    <property type="match status" value="2"/>
</dbReference>
<dbReference type="FunFam" id="1.10.510.10:FF:000129">
    <property type="entry name" value="cysteine-rich receptor-like protein kinase 10"/>
    <property type="match status" value="1"/>
</dbReference>
<dbReference type="Gene3D" id="1.10.510.10">
    <property type="entry name" value="Transferase(Phosphotransferase) domain 1"/>
    <property type="match status" value="1"/>
</dbReference>
<evidence type="ECO:0000313" key="25">
    <source>
        <dbReference type="Proteomes" id="UP000215914"/>
    </source>
</evidence>
<dbReference type="Proteomes" id="UP000215914">
    <property type="component" value="Chromosome 10"/>
</dbReference>
<dbReference type="PANTHER" id="PTHR27002">
    <property type="entry name" value="RECEPTOR-LIKE SERINE/THREONINE-PROTEIN KINASE SD1-8"/>
    <property type="match status" value="1"/>
</dbReference>
<evidence type="ECO:0000256" key="8">
    <source>
        <dbReference type="ARBA" id="ARBA00022741"/>
    </source>
</evidence>
<evidence type="ECO:0000256" key="13">
    <source>
        <dbReference type="ARBA" id="ARBA00023170"/>
    </source>
</evidence>
<dbReference type="EMBL" id="MNCJ02000325">
    <property type="protein sequence ID" value="KAF5787194.1"/>
    <property type="molecule type" value="Genomic_DNA"/>
</dbReference>
<reference evidence="24" key="2">
    <citation type="submission" date="2017-02" db="EMBL/GenBank/DDBJ databases">
        <title>Sunflower complete genome.</title>
        <authorList>
            <person name="Langlade N."/>
            <person name="Munos S."/>
        </authorList>
    </citation>
    <scope>NUCLEOTIDE SEQUENCE [LARGE SCALE GENOMIC DNA]</scope>
    <source>
        <tissue evidence="24">Leaves</tissue>
    </source>
</reference>
<evidence type="ECO:0000256" key="9">
    <source>
        <dbReference type="ARBA" id="ARBA00022777"/>
    </source>
</evidence>
<sequence>MFIPATTLLWFTLIFICSNTTITRAQQAEFIYSNCAQSIGNYTRNSTYQRNLNTVLAALPSTNSGQGFFNATRGQGSDRVNSVALCRGDVNPDVCLSCLNDSIVNLPRVCPNQKEAVGYYDYCFLVYSNRTILGNNPMQTSVYLLNTQNATNRDRFTAALRPLLSNLTAAAAAGGSLRKFATGNTTGPDFSNIYGLVQCTPDLTQLLCNECLENAISLFSNRFGGIIGGRNLAPKCNFRYETYGFFNVSTLVIPPPPSPTPVPPNSRASPPVSSPSPGKSSSRIVIIIVIVTIVTIIVIITFICIFLRLRKRKQTSSAETIETETVDICNAESLQYNFSLVKVATNDFSEDNKLGQGGFGAVYKGTLEDGRDIAVKRLARDSGQGDVEFQNEVLLVAKLQHRNLVRLLGFSIEGSEKLLIYEYLPNASLDQFLFDQTKCTLLNWEKRYKIIKGVAKGLLYLHEDSRLTIIHRDLKASNVLLDAEMNAKIADFGMAKLFKPEETQGDTNRIVGTYGYMAPEYAMHGQFSVKSDVFSFGVLVLEIVTGQKNQCFQKEESIEDLLSFAWKHWRNKTMTNIIDPTLKTGSGSLRDIIRSIHIGLLCVQENAVDRPTMASIVLMLNSFTITLPVPSEPAFFMHSKTDEIPFFREYSLSTSSSGLEKSKISKISEHSVNDASISEIVPR</sequence>
<feature type="binding site" evidence="17">
    <location>
        <position position="376"/>
    </location>
    <ligand>
        <name>ATP</name>
        <dbReference type="ChEBI" id="CHEBI:30616"/>
    </ligand>
</feature>
<dbReference type="AlphaFoldDB" id="A0A251TM49"/>
<evidence type="ECO:0000256" key="19">
    <source>
        <dbReference type="SAM" id="Phobius"/>
    </source>
</evidence>
<dbReference type="GO" id="GO:0006979">
    <property type="term" value="P:response to oxidative stress"/>
    <property type="evidence" value="ECO:0007669"/>
    <property type="project" value="UniProtKB-ARBA"/>
</dbReference>
<dbReference type="PROSITE" id="PS00107">
    <property type="entry name" value="PROTEIN_KINASE_ATP"/>
    <property type="match status" value="1"/>
</dbReference>
<dbReference type="EMBL" id="CM007899">
    <property type="protein sequence ID" value="OTG11974.1"/>
    <property type="molecule type" value="Genomic_DNA"/>
</dbReference>
<evidence type="ECO:0000256" key="7">
    <source>
        <dbReference type="ARBA" id="ARBA00022737"/>
    </source>
</evidence>
<keyword evidence="7" id="KW-0677">Repeat</keyword>
<dbReference type="PROSITE" id="PS50011">
    <property type="entry name" value="PROTEIN_KINASE_DOM"/>
    <property type="match status" value="1"/>
</dbReference>
<keyword evidence="13 24" id="KW-0675">Receptor</keyword>
<feature type="signal peptide" evidence="20">
    <location>
        <begin position="1"/>
        <end position="25"/>
    </location>
</feature>
<evidence type="ECO:0000256" key="2">
    <source>
        <dbReference type="ARBA" id="ARBA00022527"/>
    </source>
</evidence>
<dbReference type="InParanoid" id="A0A251TM49"/>
<evidence type="ECO:0000259" key="22">
    <source>
        <dbReference type="PROSITE" id="PS51473"/>
    </source>
</evidence>
<comment type="subcellular location">
    <subcellularLocation>
        <location evidence="1">Membrane</location>
        <topology evidence="1">Single-pass membrane protein</topology>
    </subcellularLocation>
</comment>
<feature type="chain" id="PRO_5012603370" evidence="20">
    <location>
        <begin position="26"/>
        <end position="683"/>
    </location>
</feature>
<dbReference type="SMART" id="SM00220">
    <property type="entry name" value="S_TKc"/>
    <property type="match status" value="1"/>
</dbReference>
<comment type="catalytic activity">
    <reaction evidence="16">
        <text>L-threonyl-[protein] + ATP = O-phospho-L-threonyl-[protein] + ADP + H(+)</text>
        <dbReference type="Rhea" id="RHEA:46608"/>
        <dbReference type="Rhea" id="RHEA-COMP:11060"/>
        <dbReference type="Rhea" id="RHEA-COMP:11605"/>
        <dbReference type="ChEBI" id="CHEBI:15378"/>
        <dbReference type="ChEBI" id="CHEBI:30013"/>
        <dbReference type="ChEBI" id="CHEBI:30616"/>
        <dbReference type="ChEBI" id="CHEBI:61977"/>
        <dbReference type="ChEBI" id="CHEBI:456216"/>
    </reaction>
</comment>
<dbReference type="Gene3D" id="3.30.200.20">
    <property type="entry name" value="Phosphorylase Kinase, domain 1"/>
    <property type="match status" value="1"/>
</dbReference>
<keyword evidence="10 17" id="KW-0067">ATP-binding</keyword>
<evidence type="ECO:0000256" key="11">
    <source>
        <dbReference type="ARBA" id="ARBA00022989"/>
    </source>
</evidence>
<evidence type="ECO:0000256" key="14">
    <source>
        <dbReference type="ARBA" id="ARBA00023180"/>
    </source>
</evidence>
<keyword evidence="6 20" id="KW-0732">Signal</keyword>
<reference evidence="23 25" key="1">
    <citation type="journal article" date="2017" name="Nature">
        <title>The sunflower genome provides insights into oil metabolism, flowering and Asterid evolution.</title>
        <authorList>
            <person name="Badouin H."/>
            <person name="Gouzy J."/>
            <person name="Grassa C.J."/>
            <person name="Murat F."/>
            <person name="Staton S.E."/>
            <person name="Cottret L."/>
            <person name="Lelandais-Briere C."/>
            <person name="Owens G.L."/>
            <person name="Carrere S."/>
            <person name="Mayjonade B."/>
            <person name="Legrand L."/>
            <person name="Gill N."/>
            <person name="Kane N.C."/>
            <person name="Bowers J.E."/>
            <person name="Hubner S."/>
            <person name="Bellec A."/>
            <person name="Berard A."/>
            <person name="Berges H."/>
            <person name="Blanchet N."/>
            <person name="Boniface M.C."/>
            <person name="Brunel D."/>
            <person name="Catrice O."/>
            <person name="Chaidir N."/>
            <person name="Claudel C."/>
            <person name="Donnadieu C."/>
            <person name="Faraut T."/>
            <person name="Fievet G."/>
            <person name="Helmstetter N."/>
            <person name="King M."/>
            <person name="Knapp S.J."/>
            <person name="Lai Z."/>
            <person name="Le Paslier M.C."/>
            <person name="Lippi Y."/>
            <person name="Lorenzon L."/>
            <person name="Mandel J.R."/>
            <person name="Marage G."/>
            <person name="Marchand G."/>
            <person name="Marquand E."/>
            <person name="Bret-Mestries E."/>
            <person name="Morien E."/>
            <person name="Nambeesan S."/>
            <person name="Nguyen T."/>
            <person name="Pegot-Espagnet P."/>
            <person name="Pouilly N."/>
            <person name="Raftis F."/>
            <person name="Sallet E."/>
            <person name="Schiex T."/>
            <person name="Thomas J."/>
            <person name="Vandecasteele C."/>
            <person name="Vares D."/>
            <person name="Vear F."/>
            <person name="Vautrin S."/>
            <person name="Crespi M."/>
            <person name="Mangin B."/>
            <person name="Burke J.M."/>
            <person name="Salse J."/>
            <person name="Munos S."/>
            <person name="Vincourt P."/>
            <person name="Rieseberg L.H."/>
            <person name="Langlade N.B."/>
        </authorList>
    </citation>
    <scope>NUCLEOTIDE SEQUENCE [LARGE SCALE GENOMIC DNA]</scope>
    <source>
        <strain evidence="25">cv. SF193</strain>
        <tissue evidence="23">Leaves</tissue>
    </source>
</reference>
<evidence type="ECO:0000256" key="15">
    <source>
        <dbReference type="ARBA" id="ARBA00047558"/>
    </source>
</evidence>
<evidence type="ECO:0000256" key="12">
    <source>
        <dbReference type="ARBA" id="ARBA00023136"/>
    </source>
</evidence>
<evidence type="ECO:0000256" key="1">
    <source>
        <dbReference type="ARBA" id="ARBA00004167"/>
    </source>
</evidence>
<feature type="domain" description="Gnk2-homologous" evidence="22">
    <location>
        <begin position="30"/>
        <end position="132"/>
    </location>
</feature>
<keyword evidence="11 19" id="KW-1133">Transmembrane helix</keyword>
<feature type="domain" description="Gnk2-homologous" evidence="22">
    <location>
        <begin position="138"/>
        <end position="245"/>
    </location>
</feature>
<evidence type="ECO:0000256" key="4">
    <source>
        <dbReference type="ARBA" id="ARBA00022679"/>
    </source>
</evidence>
<keyword evidence="9 24" id="KW-0418">Kinase</keyword>
<dbReference type="FunCoup" id="A0A251TM49">
    <property type="interactions" value="613"/>
</dbReference>
<evidence type="ECO:0000256" key="16">
    <source>
        <dbReference type="ARBA" id="ARBA00047951"/>
    </source>
</evidence>
<dbReference type="Gramene" id="mRNA:HanXRQr2_Chr10g0450031">
    <property type="protein sequence ID" value="mRNA:HanXRQr2_Chr10g0450031"/>
    <property type="gene ID" value="HanXRQr2_Chr10g0450031"/>
</dbReference>
<dbReference type="InterPro" id="IPR008271">
    <property type="entry name" value="Ser/Thr_kinase_AS"/>
</dbReference>
<keyword evidence="25" id="KW-1185">Reference proteome</keyword>
<feature type="domain" description="Protein kinase" evidence="21">
    <location>
        <begin position="348"/>
        <end position="624"/>
    </location>
</feature>
<reference evidence="23" key="3">
    <citation type="submission" date="2020-06" db="EMBL/GenBank/DDBJ databases">
        <title>Helianthus annuus Genome sequencing and assembly Release 2.</title>
        <authorList>
            <person name="Gouzy J."/>
            <person name="Langlade N."/>
            <person name="Munos S."/>
        </authorList>
    </citation>
    <scope>NUCLEOTIDE SEQUENCE</scope>
    <source>
        <tissue evidence="23">Leaves</tissue>
    </source>
</reference>
<dbReference type="CDD" id="cd14066">
    <property type="entry name" value="STKc_IRAK"/>
    <property type="match status" value="1"/>
</dbReference>
<evidence type="ECO:0000256" key="5">
    <source>
        <dbReference type="ARBA" id="ARBA00022692"/>
    </source>
</evidence>
<dbReference type="InterPro" id="IPR001245">
    <property type="entry name" value="Ser-Thr/Tyr_kinase_cat_dom"/>
</dbReference>
<feature type="region of interest" description="Disordered" evidence="18">
    <location>
        <begin position="257"/>
        <end position="280"/>
    </location>
</feature>
<dbReference type="GO" id="GO:0004674">
    <property type="term" value="F:protein serine/threonine kinase activity"/>
    <property type="evidence" value="ECO:0000318"/>
    <property type="project" value="GO_Central"/>
</dbReference>
<dbReference type="OMA" id="AFLYHFC"/>
<evidence type="ECO:0000256" key="17">
    <source>
        <dbReference type="PROSITE-ProRule" id="PRU10141"/>
    </source>
</evidence>
<keyword evidence="2" id="KW-0723">Serine/threonine-protein kinase</keyword>
<feature type="compositionally biased region" description="Low complexity" evidence="18">
    <location>
        <begin position="265"/>
        <end position="280"/>
    </location>
</feature>
<feature type="transmembrane region" description="Helical" evidence="19">
    <location>
        <begin position="284"/>
        <end position="307"/>
    </location>
</feature>
<keyword evidence="8 17" id="KW-0547">Nucleotide-binding</keyword>